<keyword evidence="3" id="KW-1185">Reference proteome</keyword>
<dbReference type="eggNOG" id="COG0589">
    <property type="taxonomic scope" value="Bacteria"/>
</dbReference>
<dbReference type="InterPro" id="IPR014729">
    <property type="entry name" value="Rossmann-like_a/b/a_fold"/>
</dbReference>
<dbReference type="Pfam" id="PF00582">
    <property type="entry name" value="Usp"/>
    <property type="match status" value="1"/>
</dbReference>
<reference evidence="2 3" key="1">
    <citation type="submission" date="2016-10" db="EMBL/GenBank/DDBJ databases">
        <authorList>
            <person name="de Groot N.N."/>
        </authorList>
    </citation>
    <scope>NUCLEOTIDE SEQUENCE [LARGE SCALE GENOMIC DNA]</scope>
    <source>
        <strain evidence="2 3">DSM 44149</strain>
    </source>
</reference>
<dbReference type="STRING" id="211114.SAMN04489726_5681"/>
<name>A0A1G9ZSV6_ALLAB</name>
<dbReference type="AlphaFoldDB" id="A0A1G9ZSV6"/>
<organism evidence="2 3">
    <name type="scientific">Allokutzneria albata</name>
    <name type="common">Kibdelosporangium albatum</name>
    <dbReference type="NCBI Taxonomy" id="211114"/>
    <lineage>
        <taxon>Bacteria</taxon>
        <taxon>Bacillati</taxon>
        <taxon>Actinomycetota</taxon>
        <taxon>Actinomycetes</taxon>
        <taxon>Pseudonocardiales</taxon>
        <taxon>Pseudonocardiaceae</taxon>
        <taxon>Allokutzneria</taxon>
    </lineage>
</organism>
<feature type="domain" description="UspA" evidence="1">
    <location>
        <begin position="15"/>
        <end position="146"/>
    </location>
</feature>
<gene>
    <name evidence="2" type="ORF">SAMN04489726_5681</name>
</gene>
<evidence type="ECO:0000313" key="3">
    <source>
        <dbReference type="Proteomes" id="UP000183376"/>
    </source>
</evidence>
<dbReference type="OrthoDB" id="6174426at2"/>
<evidence type="ECO:0000313" key="2">
    <source>
        <dbReference type="EMBL" id="SDN24205.1"/>
    </source>
</evidence>
<dbReference type="Gene3D" id="3.40.50.620">
    <property type="entry name" value="HUPs"/>
    <property type="match status" value="1"/>
</dbReference>
<dbReference type="InterPro" id="IPR006016">
    <property type="entry name" value="UspA"/>
</dbReference>
<dbReference type="EMBL" id="LT629701">
    <property type="protein sequence ID" value="SDN24205.1"/>
    <property type="molecule type" value="Genomic_DNA"/>
</dbReference>
<dbReference type="RefSeq" id="WP_030427802.1">
    <property type="nucleotide sequence ID" value="NZ_JOEF01000003.1"/>
</dbReference>
<proteinExistence type="predicted"/>
<sequence>MGTRTVELPEIIGGVVVGVDGLKSARALRTAIEEANRRDCALHVVREWSLRTAPRPPDCPPGAVPAIEEYEQWLAKVTDKLAREQLGENQNLEINVHVVHMRSPEALIALSEKAELLVVSHSGGRSPGPIADQCVRCAKCPVLVVRPDP</sequence>
<protein>
    <submittedName>
        <fullName evidence="2">Nucleotide-binding universal stress protein, UspA family</fullName>
    </submittedName>
</protein>
<dbReference type="Proteomes" id="UP000183376">
    <property type="component" value="Chromosome I"/>
</dbReference>
<accession>A0A1G9ZSV6</accession>
<dbReference type="SUPFAM" id="SSF52402">
    <property type="entry name" value="Adenine nucleotide alpha hydrolases-like"/>
    <property type="match status" value="1"/>
</dbReference>
<evidence type="ECO:0000259" key="1">
    <source>
        <dbReference type="Pfam" id="PF00582"/>
    </source>
</evidence>